<evidence type="ECO:0000256" key="1">
    <source>
        <dbReference type="SAM" id="MobiDB-lite"/>
    </source>
</evidence>
<keyword evidence="2" id="KW-0732">Signal</keyword>
<sequence length="103" mass="11031">MENINKVILLTLIATPLAVPQIAQAQSLPKNVDQKLTGERLIVADLATSSSPLQAPQSPKKGTPLKFVLTPVKNEKGQNRSGDKKKKAASLQATAQLREVIPP</sequence>
<feature type="chain" id="PRO_5007459887" description="WxL domain-containing protein" evidence="2">
    <location>
        <begin position="26"/>
        <end position="103"/>
    </location>
</feature>
<feature type="region of interest" description="Disordered" evidence="1">
    <location>
        <begin position="72"/>
        <end position="103"/>
    </location>
</feature>
<comment type="caution">
    <text evidence="3">The sequence shown here is derived from an EMBL/GenBank/DDBJ whole genome shotgun (WGS) entry which is preliminary data.</text>
</comment>
<evidence type="ECO:0000313" key="3">
    <source>
        <dbReference type="EMBL" id="KXB36475.1"/>
    </source>
</evidence>
<evidence type="ECO:0000256" key="2">
    <source>
        <dbReference type="SAM" id="SignalP"/>
    </source>
</evidence>
<evidence type="ECO:0008006" key="5">
    <source>
        <dbReference type="Google" id="ProtNLM"/>
    </source>
</evidence>
<dbReference type="AlphaFoldDB" id="A0A133XZW4"/>
<accession>A0A133XZW4</accession>
<evidence type="ECO:0000313" key="4">
    <source>
        <dbReference type="Proteomes" id="UP000070422"/>
    </source>
</evidence>
<reference evidence="3 4" key="1">
    <citation type="submission" date="2016-01" db="EMBL/GenBank/DDBJ databases">
        <authorList>
            <person name="Oliw E.H."/>
        </authorList>
    </citation>
    <scope>NUCLEOTIDE SEQUENCE [LARGE SCALE GENOMIC DNA]</scope>
    <source>
        <strain evidence="3 4">KA00635</strain>
    </source>
</reference>
<feature type="non-terminal residue" evidence="3">
    <location>
        <position position="103"/>
    </location>
</feature>
<protein>
    <recommendedName>
        <fullName evidence="5">WxL domain-containing protein</fullName>
    </recommendedName>
</protein>
<organism evidence="3 4">
    <name type="scientific">Aerococcus christensenii</name>
    <dbReference type="NCBI Taxonomy" id="87541"/>
    <lineage>
        <taxon>Bacteria</taxon>
        <taxon>Bacillati</taxon>
        <taxon>Bacillota</taxon>
        <taxon>Bacilli</taxon>
        <taxon>Lactobacillales</taxon>
        <taxon>Aerococcaceae</taxon>
        <taxon>Aerococcus</taxon>
    </lineage>
</organism>
<proteinExistence type="predicted"/>
<feature type="signal peptide" evidence="2">
    <location>
        <begin position="1"/>
        <end position="25"/>
    </location>
</feature>
<dbReference type="Proteomes" id="UP000070422">
    <property type="component" value="Unassembled WGS sequence"/>
</dbReference>
<dbReference type="EMBL" id="LSCQ01000042">
    <property type="protein sequence ID" value="KXB36475.1"/>
    <property type="molecule type" value="Genomic_DNA"/>
</dbReference>
<name>A0A133XZW4_9LACT</name>
<gene>
    <name evidence="3" type="ORF">HMPREF3187_00843</name>
</gene>
<dbReference type="RefSeq" id="WP_197415372.1">
    <property type="nucleotide sequence ID" value="NZ_KQ959306.1"/>
</dbReference>
<feature type="compositionally biased region" description="Basic and acidic residues" evidence="1">
    <location>
        <begin position="73"/>
        <end position="82"/>
    </location>
</feature>